<dbReference type="OrthoDB" id="9815939at2"/>
<dbReference type="InterPro" id="IPR018392">
    <property type="entry name" value="LysM"/>
</dbReference>
<gene>
    <name evidence="2" type="ORF">E4634_01125</name>
</gene>
<sequence length="238" mass="25995">MSTAKAPAVIIADWGQGGQETYEVQYNPKEFSLEKSLQHGEINIPGLDAPLQQFVRGQAEKLSVELFFDTTENGTGKDATSVTDHTDRIYKLAKVENSSHAPAVVTFCWNSKFPGSSLSYGEQGGGASGNQTRNSFVGVVESVRQQFTLFSAEGVPLRATVNLVLKEFRTLDEQLKQMRLNSPDRTHSHPVSDGETLATIAARYYGRGGRWRHIADANSVADPRRLGAGRTLTVPAIK</sequence>
<accession>A0A4Z0M9W1</accession>
<evidence type="ECO:0000313" key="2">
    <source>
        <dbReference type="EMBL" id="TGD76180.1"/>
    </source>
</evidence>
<dbReference type="PROSITE" id="PS51782">
    <property type="entry name" value="LYSM"/>
    <property type="match status" value="1"/>
</dbReference>
<evidence type="ECO:0000259" key="1">
    <source>
        <dbReference type="PROSITE" id="PS51782"/>
    </source>
</evidence>
<organism evidence="2 3">
    <name type="scientific">Mangrovimicrobium sediminis</name>
    <dbReference type="NCBI Taxonomy" id="2562682"/>
    <lineage>
        <taxon>Bacteria</taxon>
        <taxon>Pseudomonadati</taxon>
        <taxon>Pseudomonadota</taxon>
        <taxon>Gammaproteobacteria</taxon>
        <taxon>Cellvibrionales</taxon>
        <taxon>Halieaceae</taxon>
        <taxon>Mangrovimicrobium</taxon>
    </lineage>
</organism>
<comment type="caution">
    <text evidence="2">The sequence shown here is derived from an EMBL/GenBank/DDBJ whole genome shotgun (WGS) entry which is preliminary data.</text>
</comment>
<dbReference type="Pfam" id="PF01476">
    <property type="entry name" value="LysM"/>
    <property type="match status" value="1"/>
</dbReference>
<reference evidence="2 3" key="1">
    <citation type="submission" date="2019-04" db="EMBL/GenBank/DDBJ databases">
        <title>Taxonomy of novel Haliea sp. from mangrove soil of West Coast of India.</title>
        <authorList>
            <person name="Verma A."/>
            <person name="Kumar P."/>
            <person name="Krishnamurthi S."/>
        </authorList>
    </citation>
    <scope>NUCLEOTIDE SEQUENCE [LARGE SCALE GENOMIC DNA]</scope>
    <source>
        <strain evidence="2 3">SAOS-164</strain>
    </source>
</reference>
<dbReference type="InterPro" id="IPR045361">
    <property type="entry name" value="CIS_tube_prot_N"/>
</dbReference>
<dbReference type="AlphaFoldDB" id="A0A4Z0M9W1"/>
<feature type="domain" description="LysM" evidence="1">
    <location>
        <begin position="187"/>
        <end position="234"/>
    </location>
</feature>
<dbReference type="RefSeq" id="WP_135440757.1">
    <property type="nucleotide sequence ID" value="NZ_SRLE01000001.1"/>
</dbReference>
<dbReference type="SUPFAM" id="SSF54106">
    <property type="entry name" value="LysM domain"/>
    <property type="match status" value="1"/>
</dbReference>
<dbReference type="CDD" id="cd00118">
    <property type="entry name" value="LysM"/>
    <property type="match status" value="1"/>
</dbReference>
<dbReference type="InterPro" id="IPR036779">
    <property type="entry name" value="LysM_dom_sf"/>
</dbReference>
<protein>
    <submittedName>
        <fullName evidence="2">LysM domain-containing protein</fullName>
    </submittedName>
</protein>
<name>A0A4Z0M9W1_9GAMM</name>
<evidence type="ECO:0000313" key="3">
    <source>
        <dbReference type="Proteomes" id="UP000298050"/>
    </source>
</evidence>
<dbReference type="Pfam" id="PF19266">
    <property type="entry name" value="CIS_tube"/>
    <property type="match status" value="2"/>
</dbReference>
<dbReference type="EMBL" id="SRLE01000001">
    <property type="protein sequence ID" value="TGD76180.1"/>
    <property type="molecule type" value="Genomic_DNA"/>
</dbReference>
<dbReference type="Proteomes" id="UP000298050">
    <property type="component" value="Unassembled WGS sequence"/>
</dbReference>
<proteinExistence type="predicted"/>
<keyword evidence="3" id="KW-1185">Reference proteome</keyword>
<dbReference type="Gene3D" id="3.10.350.10">
    <property type="entry name" value="LysM domain"/>
    <property type="match status" value="1"/>
</dbReference>